<gene>
    <name evidence="1" type="ORF">A3207_07380</name>
</gene>
<sequence length="127" mass="14522">MNNETLLLRHVHKNFIQAGVPTRQAFRPTPKDEKRLSVYDGDMILPADAYDHYTKELKQSSTGIVAVTFNECVSENLSILEDRIPFPEHVSIDFSEISSNNKIDKIALKLKNYANKRGWLYGPISEK</sequence>
<name>A0A8J8TF92_9ARCH</name>
<dbReference type="EMBL" id="LVVT01000007">
    <property type="protein sequence ID" value="TQS84126.1"/>
    <property type="molecule type" value="Genomic_DNA"/>
</dbReference>
<dbReference type="RefSeq" id="WP_400194936.1">
    <property type="nucleotide sequence ID" value="NZ_CAYAYE010000028.1"/>
</dbReference>
<protein>
    <submittedName>
        <fullName evidence="1">Uncharacterized protein</fullName>
    </submittedName>
</protein>
<comment type="caution">
    <text evidence="1">The sequence shown here is derived from an EMBL/GenBank/DDBJ whole genome shotgun (WGS) entry which is preliminary data.</text>
</comment>
<accession>A0A8J8TF92</accession>
<evidence type="ECO:0000313" key="1">
    <source>
        <dbReference type="EMBL" id="TQS84126.1"/>
    </source>
</evidence>
<dbReference type="AlphaFoldDB" id="A0A8J8TF92"/>
<dbReference type="Proteomes" id="UP000752814">
    <property type="component" value="Unassembled WGS sequence"/>
</dbReference>
<organism evidence="1 2">
    <name type="scientific">Candidatus Methanomassiliicoccus intestinalis</name>
    <dbReference type="NCBI Taxonomy" id="1406512"/>
    <lineage>
        <taxon>Archaea</taxon>
        <taxon>Methanobacteriati</taxon>
        <taxon>Thermoplasmatota</taxon>
        <taxon>Thermoplasmata</taxon>
        <taxon>Methanomassiliicoccales</taxon>
        <taxon>Methanomassiliicoccaceae</taxon>
        <taxon>Methanomassiliicoccus</taxon>
    </lineage>
</organism>
<reference evidence="1" key="1">
    <citation type="submission" date="2016-03" db="EMBL/GenBank/DDBJ databases">
        <authorList>
            <person name="Borrel G."/>
            <person name="Mccann A."/>
            <person name="O'Toole P.W."/>
        </authorList>
    </citation>
    <scope>NUCLEOTIDE SEQUENCE</scope>
    <source>
        <strain evidence="1">183</strain>
    </source>
</reference>
<proteinExistence type="predicted"/>
<evidence type="ECO:0000313" key="2">
    <source>
        <dbReference type="Proteomes" id="UP000752814"/>
    </source>
</evidence>